<dbReference type="CDD" id="cd00037">
    <property type="entry name" value="CLECT"/>
    <property type="match status" value="1"/>
</dbReference>
<protein>
    <submittedName>
        <fullName evidence="3">Collectin-11</fullName>
    </submittedName>
</protein>
<feature type="signal peptide" evidence="1">
    <location>
        <begin position="1"/>
        <end position="20"/>
    </location>
</feature>
<dbReference type="AlphaFoldDB" id="A0AAV4D8J6"/>
<accession>A0AAV4D8J6</accession>
<dbReference type="InterPro" id="IPR016187">
    <property type="entry name" value="CTDL_fold"/>
</dbReference>
<proteinExistence type="predicted"/>
<evidence type="ECO:0000256" key="1">
    <source>
        <dbReference type="SAM" id="SignalP"/>
    </source>
</evidence>
<reference evidence="3 4" key="1">
    <citation type="journal article" date="2021" name="Elife">
        <title>Chloroplast acquisition without the gene transfer in kleptoplastic sea slugs, Plakobranchus ocellatus.</title>
        <authorList>
            <person name="Maeda T."/>
            <person name="Takahashi S."/>
            <person name="Yoshida T."/>
            <person name="Shimamura S."/>
            <person name="Takaki Y."/>
            <person name="Nagai Y."/>
            <person name="Toyoda A."/>
            <person name="Suzuki Y."/>
            <person name="Arimoto A."/>
            <person name="Ishii H."/>
            <person name="Satoh N."/>
            <person name="Nishiyama T."/>
            <person name="Hasebe M."/>
            <person name="Maruyama T."/>
            <person name="Minagawa J."/>
            <person name="Obokata J."/>
            <person name="Shigenobu S."/>
        </authorList>
    </citation>
    <scope>NUCLEOTIDE SEQUENCE [LARGE SCALE GENOMIC DNA]</scope>
</reference>
<keyword evidence="4" id="KW-1185">Reference proteome</keyword>
<organism evidence="3 4">
    <name type="scientific">Plakobranchus ocellatus</name>
    <dbReference type="NCBI Taxonomy" id="259542"/>
    <lineage>
        <taxon>Eukaryota</taxon>
        <taxon>Metazoa</taxon>
        <taxon>Spiralia</taxon>
        <taxon>Lophotrochozoa</taxon>
        <taxon>Mollusca</taxon>
        <taxon>Gastropoda</taxon>
        <taxon>Heterobranchia</taxon>
        <taxon>Euthyneura</taxon>
        <taxon>Panpulmonata</taxon>
        <taxon>Sacoglossa</taxon>
        <taxon>Placobranchoidea</taxon>
        <taxon>Plakobranchidae</taxon>
        <taxon>Plakobranchus</taxon>
    </lineage>
</organism>
<feature type="domain" description="C-type lectin" evidence="2">
    <location>
        <begin position="30"/>
        <end position="147"/>
    </location>
</feature>
<name>A0AAV4D8J6_9GAST</name>
<dbReference type="InterPro" id="IPR050111">
    <property type="entry name" value="C-type_lectin/snaclec_domain"/>
</dbReference>
<dbReference type="Proteomes" id="UP000735302">
    <property type="component" value="Unassembled WGS sequence"/>
</dbReference>
<dbReference type="EMBL" id="BLXT01007613">
    <property type="protein sequence ID" value="GFO40371.1"/>
    <property type="molecule type" value="Genomic_DNA"/>
</dbReference>
<evidence type="ECO:0000313" key="3">
    <source>
        <dbReference type="EMBL" id="GFO40371.1"/>
    </source>
</evidence>
<dbReference type="SMART" id="SM00034">
    <property type="entry name" value="CLECT"/>
    <property type="match status" value="1"/>
</dbReference>
<evidence type="ECO:0000313" key="4">
    <source>
        <dbReference type="Proteomes" id="UP000735302"/>
    </source>
</evidence>
<comment type="caution">
    <text evidence="3">The sequence shown here is derived from an EMBL/GenBank/DDBJ whole genome shotgun (WGS) entry which is preliminary data.</text>
</comment>
<dbReference type="SUPFAM" id="SSF56436">
    <property type="entry name" value="C-type lectin-like"/>
    <property type="match status" value="1"/>
</dbReference>
<dbReference type="Pfam" id="PF00059">
    <property type="entry name" value="Lectin_C"/>
    <property type="match status" value="1"/>
</dbReference>
<evidence type="ECO:0000259" key="2">
    <source>
        <dbReference type="PROSITE" id="PS50041"/>
    </source>
</evidence>
<dbReference type="InterPro" id="IPR016186">
    <property type="entry name" value="C-type_lectin-like/link_sf"/>
</dbReference>
<dbReference type="Gene3D" id="3.10.100.10">
    <property type="entry name" value="Mannose-Binding Protein A, subunit A"/>
    <property type="match status" value="1"/>
</dbReference>
<keyword evidence="1" id="KW-0732">Signal</keyword>
<dbReference type="PANTHER" id="PTHR22803">
    <property type="entry name" value="MANNOSE, PHOSPHOLIPASE, LECTIN RECEPTOR RELATED"/>
    <property type="match status" value="1"/>
</dbReference>
<dbReference type="InterPro" id="IPR001304">
    <property type="entry name" value="C-type_lectin-like"/>
</dbReference>
<dbReference type="PROSITE" id="PS50041">
    <property type="entry name" value="C_TYPE_LECTIN_2"/>
    <property type="match status" value="1"/>
</dbReference>
<feature type="chain" id="PRO_5043696950" evidence="1">
    <location>
        <begin position="21"/>
        <end position="150"/>
    </location>
</feature>
<gene>
    <name evidence="3" type="ORF">PoB_006687600</name>
</gene>
<sequence>MTVLPIFLLLWVSLAASVQGYANYDITAPQNGRRYYVSKDHEAFNLATMNGRCRGLNGYLVQIDTRQEFDLVWSIADEVSGVGPFFTGITDEGSEGHFYTYNDKKPAGFLSWRWFQPDNWYGENCVEIWMTGLNDIACGKSGRYICEVPV</sequence>